<dbReference type="GO" id="GO:0004252">
    <property type="term" value="F:serine-type endopeptidase activity"/>
    <property type="evidence" value="ECO:0007669"/>
    <property type="project" value="InterPro"/>
</dbReference>
<protein>
    <submittedName>
        <fullName evidence="1">Uncharacterized protein</fullName>
    </submittedName>
</protein>
<evidence type="ECO:0000313" key="2">
    <source>
        <dbReference type="Proteomes" id="UP001367508"/>
    </source>
</evidence>
<sequence length="619" mass="69182">MNKEIPEKAEGSAKEGGSRGRAYFYMHIRVKAGAPGFFLGLISSEKRARTKGIREQRELLVEIFSLSPQNLGNSGGRRGVLNVLQLSSKDLDQKEKKATARYKSRIGTHRLTTLFLSKFLQVRNDHVVFTSATSTCVNPGVYSQISNMIVFMEGKDAATSFDVNNPVWSSEKELAIGVRFSYWSSFCFIPNKHDSFPQGTHVTGMAVAFHPEEPVLNGVAPGAQYLPTSTPYYGRFVDLVNEVVSKHRVIFASSASDNGPGWNTVGAPGVCGGTALLISAMKAEGILVSPCSVRKTLENTAVPIEMSNNPCVWYQIKIQQLGRINPLSRHIYLREASACRQPTEWVVQVNPKLHEDASNFEDLIPFEQCIELHSNEETVVKAPWSYREEIYRGATWCILGCSNHACIKFWYSPKIFHGCSLDMSIEKTFQMEAYAGNGIPTCVGSAGVATKKSGSNTIREKNVAHGVRREDLQTWWVQEAHPPLCGAPFLRIVAFRFDLKVMAGLWRFWSALFENCSIRKFLRIVAFGFDLKVMAGLWRYLYKDRTKDVRVGGSGNHWAELQSWYINLLQASSHKPLSNADHGLWKYCPFPLNHQVDLAWGQIDGCEACVAIESMSPFP</sequence>
<organism evidence="1 2">
    <name type="scientific">Canavalia gladiata</name>
    <name type="common">Sword bean</name>
    <name type="synonym">Dolichos gladiatus</name>
    <dbReference type="NCBI Taxonomy" id="3824"/>
    <lineage>
        <taxon>Eukaryota</taxon>
        <taxon>Viridiplantae</taxon>
        <taxon>Streptophyta</taxon>
        <taxon>Embryophyta</taxon>
        <taxon>Tracheophyta</taxon>
        <taxon>Spermatophyta</taxon>
        <taxon>Magnoliopsida</taxon>
        <taxon>eudicotyledons</taxon>
        <taxon>Gunneridae</taxon>
        <taxon>Pentapetalae</taxon>
        <taxon>rosids</taxon>
        <taxon>fabids</taxon>
        <taxon>Fabales</taxon>
        <taxon>Fabaceae</taxon>
        <taxon>Papilionoideae</taxon>
        <taxon>50 kb inversion clade</taxon>
        <taxon>NPAAA clade</taxon>
        <taxon>indigoferoid/millettioid clade</taxon>
        <taxon>Phaseoleae</taxon>
        <taxon>Canavalia</taxon>
    </lineage>
</organism>
<proteinExistence type="predicted"/>
<dbReference type="InterPro" id="IPR036852">
    <property type="entry name" value="Peptidase_S8/S53_dom_sf"/>
</dbReference>
<dbReference type="EMBL" id="JAYMYQ010000001">
    <property type="protein sequence ID" value="KAK7361425.1"/>
    <property type="molecule type" value="Genomic_DNA"/>
</dbReference>
<dbReference type="SUPFAM" id="SSF52743">
    <property type="entry name" value="Subtilisin-like"/>
    <property type="match status" value="1"/>
</dbReference>
<dbReference type="AlphaFoldDB" id="A0AAN9MUT9"/>
<evidence type="ECO:0000313" key="1">
    <source>
        <dbReference type="EMBL" id="KAK7361425.1"/>
    </source>
</evidence>
<accession>A0AAN9MUT9</accession>
<name>A0AAN9MUT9_CANGL</name>
<dbReference type="Proteomes" id="UP001367508">
    <property type="component" value="Unassembled WGS sequence"/>
</dbReference>
<dbReference type="Gene3D" id="2.60.40.3170">
    <property type="match status" value="1"/>
</dbReference>
<comment type="caution">
    <text evidence="1">The sequence shown here is derived from an EMBL/GenBank/DDBJ whole genome shotgun (WGS) entry which is preliminary data.</text>
</comment>
<dbReference type="InterPro" id="IPR046940">
    <property type="entry name" value="TPPII_Ig-like_sf"/>
</dbReference>
<reference evidence="1 2" key="1">
    <citation type="submission" date="2024-01" db="EMBL/GenBank/DDBJ databases">
        <title>The genomes of 5 underutilized Papilionoideae crops provide insights into root nodulation and disease resistanc.</title>
        <authorList>
            <person name="Jiang F."/>
        </authorList>
    </citation>
    <scope>NUCLEOTIDE SEQUENCE [LARGE SCALE GENOMIC DNA]</scope>
    <source>
        <strain evidence="1">LVBAO_FW01</strain>
        <tissue evidence="1">Leaves</tissue>
    </source>
</reference>
<gene>
    <name evidence="1" type="ORF">VNO77_03487</name>
</gene>
<dbReference type="GO" id="GO:0006508">
    <property type="term" value="P:proteolysis"/>
    <property type="evidence" value="ECO:0007669"/>
    <property type="project" value="InterPro"/>
</dbReference>
<keyword evidence="2" id="KW-1185">Reference proteome</keyword>